<dbReference type="EMBL" id="SZYD01000001">
    <property type="protein sequence ID" value="KAD7478260.1"/>
    <property type="molecule type" value="Genomic_DNA"/>
</dbReference>
<evidence type="ECO:0000256" key="1">
    <source>
        <dbReference type="SAM" id="MobiDB-lite"/>
    </source>
</evidence>
<dbReference type="AlphaFoldDB" id="A0A5N6Q3K0"/>
<reference evidence="2 3" key="1">
    <citation type="submission" date="2019-05" db="EMBL/GenBank/DDBJ databases">
        <title>Mikania micrantha, genome provides insights into the molecular mechanism of rapid growth.</title>
        <authorList>
            <person name="Liu B."/>
        </authorList>
    </citation>
    <scope>NUCLEOTIDE SEQUENCE [LARGE SCALE GENOMIC DNA]</scope>
    <source>
        <strain evidence="2">NLD-2019</strain>
        <tissue evidence="2">Leaf</tissue>
    </source>
</reference>
<evidence type="ECO:0000313" key="3">
    <source>
        <dbReference type="Proteomes" id="UP000326396"/>
    </source>
</evidence>
<sequence length="277" mass="32638">MSRRSDLSSVRSWEVPVLYALMTGSPPISLQYLIMMNVLEAREAMGKRYIPHVRLTTALLKQHNIRVWDYPNTAKDMGPLRASGLKKMNLVLIRTDWYLTIRHDLTREQWRVLQPGEQPLQEGEEEEEMGKPEHGLGQAGSEPSGFMHLPPPHMHIMPDIPQYSYTGHAYPFGVEEQGRRDRRSIYDRMEHWNRIGARNVQYEINANCRKRENERKYDQWRSGQPMVEHSPPLDYANLAPFDTVTNYHPPPSSHHSMWVDPYEQYRKEYKMTHSEER</sequence>
<protein>
    <submittedName>
        <fullName evidence="2">Uncharacterized protein</fullName>
    </submittedName>
</protein>
<name>A0A5N6Q3K0_9ASTR</name>
<accession>A0A5N6Q3K0</accession>
<organism evidence="2 3">
    <name type="scientific">Mikania micrantha</name>
    <name type="common">bitter vine</name>
    <dbReference type="NCBI Taxonomy" id="192012"/>
    <lineage>
        <taxon>Eukaryota</taxon>
        <taxon>Viridiplantae</taxon>
        <taxon>Streptophyta</taxon>
        <taxon>Embryophyta</taxon>
        <taxon>Tracheophyta</taxon>
        <taxon>Spermatophyta</taxon>
        <taxon>Magnoliopsida</taxon>
        <taxon>eudicotyledons</taxon>
        <taxon>Gunneridae</taxon>
        <taxon>Pentapetalae</taxon>
        <taxon>asterids</taxon>
        <taxon>campanulids</taxon>
        <taxon>Asterales</taxon>
        <taxon>Asteraceae</taxon>
        <taxon>Asteroideae</taxon>
        <taxon>Heliantheae alliance</taxon>
        <taxon>Eupatorieae</taxon>
        <taxon>Mikania</taxon>
    </lineage>
</organism>
<feature type="region of interest" description="Disordered" evidence="1">
    <location>
        <begin position="115"/>
        <end position="139"/>
    </location>
</feature>
<gene>
    <name evidence="2" type="ORF">E3N88_01396</name>
</gene>
<dbReference type="Proteomes" id="UP000326396">
    <property type="component" value="Linkage Group LG1"/>
</dbReference>
<evidence type="ECO:0000313" key="2">
    <source>
        <dbReference type="EMBL" id="KAD7478260.1"/>
    </source>
</evidence>
<keyword evidence="3" id="KW-1185">Reference proteome</keyword>
<comment type="caution">
    <text evidence="2">The sequence shown here is derived from an EMBL/GenBank/DDBJ whole genome shotgun (WGS) entry which is preliminary data.</text>
</comment>
<proteinExistence type="predicted"/>